<gene>
    <name evidence="11" type="ORF">GCM10023205_47290</name>
</gene>
<feature type="transmembrane region" description="Helical" evidence="9">
    <location>
        <begin position="55"/>
        <end position="74"/>
    </location>
</feature>
<evidence type="ECO:0000256" key="2">
    <source>
        <dbReference type="ARBA" id="ARBA00008537"/>
    </source>
</evidence>
<keyword evidence="3" id="KW-0813">Transport</keyword>
<dbReference type="InterPro" id="IPR004638">
    <property type="entry name" value="EmrB-like"/>
</dbReference>
<dbReference type="RefSeq" id="WP_345677638.1">
    <property type="nucleotide sequence ID" value="NZ_BAABHS010000017.1"/>
</dbReference>
<feature type="transmembrane region" description="Helical" evidence="9">
    <location>
        <begin position="271"/>
        <end position="294"/>
    </location>
</feature>
<dbReference type="SUPFAM" id="SSF103473">
    <property type="entry name" value="MFS general substrate transporter"/>
    <property type="match status" value="1"/>
</dbReference>
<dbReference type="Proteomes" id="UP001500466">
    <property type="component" value="Unassembled WGS sequence"/>
</dbReference>
<comment type="caution">
    <text evidence="11">The sequence shown here is derived from an EMBL/GenBank/DDBJ whole genome shotgun (WGS) entry which is preliminary data.</text>
</comment>
<evidence type="ECO:0000256" key="9">
    <source>
        <dbReference type="SAM" id="Phobius"/>
    </source>
</evidence>
<evidence type="ECO:0000259" key="10">
    <source>
        <dbReference type="PROSITE" id="PS50850"/>
    </source>
</evidence>
<dbReference type="EMBL" id="BAABHS010000017">
    <property type="protein sequence ID" value="GAA4975042.1"/>
    <property type="molecule type" value="Genomic_DNA"/>
</dbReference>
<comment type="subcellular location">
    <subcellularLocation>
        <location evidence="1">Cell membrane</location>
        <topology evidence="1">Multi-pass membrane protein</topology>
    </subcellularLocation>
</comment>
<feature type="transmembrane region" description="Helical" evidence="9">
    <location>
        <begin position="208"/>
        <end position="225"/>
    </location>
</feature>
<evidence type="ECO:0000256" key="4">
    <source>
        <dbReference type="ARBA" id="ARBA00022475"/>
    </source>
</evidence>
<proteinExistence type="inferred from homology"/>
<dbReference type="PROSITE" id="PS50850">
    <property type="entry name" value="MFS"/>
    <property type="match status" value="1"/>
</dbReference>
<accession>A0ABP9HP72</accession>
<comment type="similarity">
    <text evidence="2">Belongs to the major facilitator superfamily. EmrB family.</text>
</comment>
<dbReference type="InterPro" id="IPR020846">
    <property type="entry name" value="MFS_dom"/>
</dbReference>
<feature type="transmembrane region" description="Helical" evidence="9">
    <location>
        <begin position="86"/>
        <end position="106"/>
    </location>
</feature>
<feature type="transmembrane region" description="Helical" evidence="9">
    <location>
        <begin position="231"/>
        <end position="250"/>
    </location>
</feature>
<protein>
    <submittedName>
        <fullName evidence="11">MFS transporter</fullName>
    </submittedName>
</protein>
<dbReference type="Pfam" id="PF07690">
    <property type="entry name" value="MFS_1"/>
    <property type="match status" value="1"/>
</dbReference>
<feature type="transmembrane region" description="Helical" evidence="9">
    <location>
        <begin position="432"/>
        <end position="452"/>
    </location>
</feature>
<dbReference type="PANTHER" id="PTHR42718:SF9">
    <property type="entry name" value="MAJOR FACILITATOR SUPERFAMILY MULTIDRUG TRANSPORTER MFSC"/>
    <property type="match status" value="1"/>
</dbReference>
<evidence type="ECO:0000256" key="1">
    <source>
        <dbReference type="ARBA" id="ARBA00004651"/>
    </source>
</evidence>
<feature type="transmembrane region" description="Helical" evidence="9">
    <location>
        <begin position="143"/>
        <end position="164"/>
    </location>
</feature>
<evidence type="ECO:0000256" key="5">
    <source>
        <dbReference type="ARBA" id="ARBA00022692"/>
    </source>
</evidence>
<keyword evidence="4" id="KW-1003">Cell membrane</keyword>
<feature type="transmembrane region" description="Helical" evidence="9">
    <location>
        <begin position="17"/>
        <end position="43"/>
    </location>
</feature>
<dbReference type="PRINTS" id="PR01036">
    <property type="entry name" value="TCRTETB"/>
</dbReference>
<reference evidence="12" key="1">
    <citation type="journal article" date="2019" name="Int. J. Syst. Evol. Microbiol.">
        <title>The Global Catalogue of Microorganisms (GCM) 10K type strain sequencing project: providing services to taxonomists for standard genome sequencing and annotation.</title>
        <authorList>
            <consortium name="The Broad Institute Genomics Platform"/>
            <consortium name="The Broad Institute Genome Sequencing Center for Infectious Disease"/>
            <person name="Wu L."/>
            <person name="Ma J."/>
        </authorList>
    </citation>
    <scope>NUCLEOTIDE SEQUENCE [LARGE SCALE GENOMIC DNA]</scope>
    <source>
        <strain evidence="12">JCM 17986</strain>
    </source>
</reference>
<feature type="transmembrane region" description="Helical" evidence="9">
    <location>
        <begin position="170"/>
        <end position="187"/>
    </location>
</feature>
<feature type="transmembrane region" description="Helical" evidence="9">
    <location>
        <begin position="336"/>
        <end position="362"/>
    </location>
</feature>
<keyword evidence="6 9" id="KW-1133">Transmembrane helix</keyword>
<dbReference type="InterPro" id="IPR036259">
    <property type="entry name" value="MFS_trans_sf"/>
</dbReference>
<dbReference type="Gene3D" id="1.20.1250.20">
    <property type="entry name" value="MFS general substrate transporter like domains"/>
    <property type="match status" value="1"/>
</dbReference>
<keyword evidence="12" id="KW-1185">Reference proteome</keyword>
<dbReference type="InterPro" id="IPR011701">
    <property type="entry name" value="MFS"/>
</dbReference>
<evidence type="ECO:0000313" key="11">
    <source>
        <dbReference type="EMBL" id="GAA4975042.1"/>
    </source>
</evidence>
<evidence type="ECO:0000256" key="8">
    <source>
        <dbReference type="ARBA" id="ARBA00023251"/>
    </source>
</evidence>
<keyword evidence="8" id="KW-0046">Antibiotic resistance</keyword>
<dbReference type="Gene3D" id="1.20.1720.10">
    <property type="entry name" value="Multidrug resistance protein D"/>
    <property type="match status" value="1"/>
</dbReference>
<evidence type="ECO:0000256" key="7">
    <source>
        <dbReference type="ARBA" id="ARBA00023136"/>
    </source>
</evidence>
<evidence type="ECO:0000313" key="12">
    <source>
        <dbReference type="Proteomes" id="UP001500466"/>
    </source>
</evidence>
<feature type="transmembrane region" description="Helical" evidence="9">
    <location>
        <begin position="112"/>
        <end position="131"/>
    </location>
</feature>
<name>A0ABP9HP72_9ACTN</name>
<evidence type="ECO:0000256" key="6">
    <source>
        <dbReference type="ARBA" id="ARBA00022989"/>
    </source>
</evidence>
<dbReference type="NCBIfam" id="TIGR00711">
    <property type="entry name" value="efflux_EmrB"/>
    <property type="match status" value="1"/>
</dbReference>
<feature type="transmembrane region" description="Helical" evidence="9">
    <location>
        <begin position="300"/>
        <end position="324"/>
    </location>
</feature>
<keyword evidence="5 9" id="KW-0812">Transmembrane</keyword>
<evidence type="ECO:0000256" key="3">
    <source>
        <dbReference type="ARBA" id="ARBA00022448"/>
    </source>
</evidence>
<keyword evidence="7 9" id="KW-0472">Membrane</keyword>
<organism evidence="11 12">
    <name type="scientific">Yinghuangia aomiensis</name>
    <dbReference type="NCBI Taxonomy" id="676205"/>
    <lineage>
        <taxon>Bacteria</taxon>
        <taxon>Bacillati</taxon>
        <taxon>Actinomycetota</taxon>
        <taxon>Actinomycetes</taxon>
        <taxon>Kitasatosporales</taxon>
        <taxon>Streptomycetaceae</taxon>
        <taxon>Yinghuangia</taxon>
    </lineage>
</organism>
<dbReference type="PANTHER" id="PTHR42718">
    <property type="entry name" value="MAJOR FACILITATOR SUPERFAMILY MULTIDRUG TRANSPORTER MFSC"/>
    <property type="match status" value="1"/>
</dbReference>
<sequence>MAEIEVDADRARVVSPALLVVCLGYFMVILDSTIVNVALPALARELGTGVSGLQWVVDSYLVVLAAGLLSGGALADRFGARRIFHLGLWLFVAASLGCGLASQVSVLVAARVVQAAGAALTVPASLALLRAMYARPGARARAVGVWGSVAGLAAASGPVLGGVLVEAASWRWVFFVNIPIGLAAIALSRHRVPAPEPRERGLDPAGQLTGVLALTALALALIEGGHRGFDALVIGGAVVFVVAAAAFVMVERAAANPMLPLTLFRSPTFTGGSAVGLLINLGFYGQLFVLNLYFQQVRDYSALQAGLALLPQMGVVVLGSTLSGRFTGARGSPRRTVLTGLPIAAVGMFGLASAASGVPYLLLVPPLMASGFGMSFTMPAATTAVTDSAPAERAGLASGVINAARQTGSVIGVALIGALVGSGAPDAWGVRAAFAAAGGSFVAAAVVTLVTIDRPGRA</sequence>
<dbReference type="CDD" id="cd17321">
    <property type="entry name" value="MFS_MMR_MDR_like"/>
    <property type="match status" value="1"/>
</dbReference>
<feature type="domain" description="Major facilitator superfamily (MFS) profile" evidence="10">
    <location>
        <begin position="17"/>
        <end position="456"/>
    </location>
</feature>